<keyword evidence="3" id="KW-1185">Reference proteome</keyword>
<comment type="caution">
    <text evidence="2">The sequence shown here is derived from an EMBL/GenBank/DDBJ whole genome shotgun (WGS) entry which is preliminary data.</text>
</comment>
<dbReference type="Proteomes" id="UP000785679">
    <property type="component" value="Unassembled WGS sequence"/>
</dbReference>
<dbReference type="SUPFAM" id="SSF81631">
    <property type="entry name" value="PAP/OAS1 substrate-binding domain"/>
    <property type="match status" value="1"/>
</dbReference>
<evidence type="ECO:0000259" key="1">
    <source>
        <dbReference type="Pfam" id="PF22600"/>
    </source>
</evidence>
<name>A0A8J8NSZ0_HALGN</name>
<dbReference type="PANTHER" id="PTHR12271">
    <property type="entry name" value="POLY A POLYMERASE CID PAP -RELATED"/>
    <property type="match status" value="1"/>
</dbReference>
<dbReference type="PANTHER" id="PTHR12271:SF40">
    <property type="entry name" value="POLY(A) RNA POLYMERASE GLD2"/>
    <property type="match status" value="1"/>
</dbReference>
<dbReference type="AlphaFoldDB" id="A0A8J8NSZ0"/>
<dbReference type="InterPro" id="IPR054708">
    <property type="entry name" value="MTPAP-like_central"/>
</dbReference>
<feature type="domain" description="Poly(A) RNA polymerase mitochondrial-like central palm" evidence="1">
    <location>
        <begin position="39"/>
        <end position="194"/>
    </location>
</feature>
<evidence type="ECO:0000313" key="2">
    <source>
        <dbReference type="EMBL" id="TNV79660.1"/>
    </source>
</evidence>
<dbReference type="OrthoDB" id="417698at2759"/>
<protein>
    <recommendedName>
        <fullName evidence="1">Poly(A) RNA polymerase mitochondrial-like central palm domain-containing protein</fullName>
    </recommendedName>
</protein>
<sequence>MLNFLCKPLILDKNPTKQIVQNPLNIHPSQIQVPIKQELNQQISQEYMSLMQSNEERRNVTASFLKLRECLKHIYGLLKIDLIPYGSFVSGLALTGKGMSDLDVTLLFQDAADMIKKRHAWSVEDFKSADIHNLQIVQKGLQEMKNGCQPEKNISITAFGAILEIKDTQYGVNIELQINKVLDPYNSKLIQTYSMFDHRFHQLALILKNWNKKHFPLNTTRINSYSITLMLIAYLQKKNVLPYLQSMRSEKKEVSYVKYVLKGGEYQFGYTMKANVAFEDNLSIVDREFKDRDRKSSVDQLLIGFFEFHLERFDSEEHAIRINKKQNYVERKRKPGAQKSQYEEIITKKLQKYRDLKQKMLKESANWTLVLIDPFDIGYNPCKGVQEPVWSKYLQKFRQSLKALKEESNLQGIFR</sequence>
<gene>
    <name evidence="2" type="ORF">FGO68_gene6961</name>
</gene>
<evidence type="ECO:0000313" key="3">
    <source>
        <dbReference type="Proteomes" id="UP000785679"/>
    </source>
</evidence>
<reference evidence="2" key="1">
    <citation type="submission" date="2019-06" db="EMBL/GenBank/DDBJ databases">
        <authorList>
            <person name="Zheng W."/>
        </authorList>
    </citation>
    <scope>NUCLEOTIDE SEQUENCE</scope>
    <source>
        <strain evidence="2">QDHG01</strain>
    </source>
</reference>
<accession>A0A8J8NSZ0</accession>
<dbReference type="EMBL" id="RRYP01008617">
    <property type="protein sequence ID" value="TNV79660.1"/>
    <property type="molecule type" value="Genomic_DNA"/>
</dbReference>
<organism evidence="2 3">
    <name type="scientific">Halteria grandinella</name>
    <dbReference type="NCBI Taxonomy" id="5974"/>
    <lineage>
        <taxon>Eukaryota</taxon>
        <taxon>Sar</taxon>
        <taxon>Alveolata</taxon>
        <taxon>Ciliophora</taxon>
        <taxon>Intramacronucleata</taxon>
        <taxon>Spirotrichea</taxon>
        <taxon>Stichotrichia</taxon>
        <taxon>Sporadotrichida</taxon>
        <taxon>Halteriidae</taxon>
        <taxon>Halteria</taxon>
    </lineage>
</organism>
<dbReference type="Gene3D" id="3.30.460.10">
    <property type="entry name" value="Beta Polymerase, domain 2"/>
    <property type="match status" value="1"/>
</dbReference>
<dbReference type="Pfam" id="PF22600">
    <property type="entry name" value="MTPAP-like_central"/>
    <property type="match status" value="1"/>
</dbReference>
<dbReference type="SUPFAM" id="SSF81301">
    <property type="entry name" value="Nucleotidyltransferase"/>
    <property type="match status" value="1"/>
</dbReference>
<dbReference type="InterPro" id="IPR043519">
    <property type="entry name" value="NT_sf"/>
</dbReference>
<proteinExistence type="predicted"/>
<dbReference type="GO" id="GO:0016779">
    <property type="term" value="F:nucleotidyltransferase activity"/>
    <property type="evidence" value="ECO:0007669"/>
    <property type="project" value="TreeGrafter"/>
</dbReference>
<dbReference type="Gene3D" id="1.10.1410.10">
    <property type="match status" value="1"/>
</dbReference>
<dbReference type="GO" id="GO:0031123">
    <property type="term" value="P:RNA 3'-end processing"/>
    <property type="evidence" value="ECO:0007669"/>
    <property type="project" value="TreeGrafter"/>
</dbReference>